<proteinExistence type="predicted"/>
<reference evidence="2 3" key="1">
    <citation type="submission" date="2020-08" db="EMBL/GenBank/DDBJ databases">
        <title>Genomic Encyclopedia of Archaeal and Bacterial Type Strains, Phase II (KMG-II): from individual species to whole genera.</title>
        <authorList>
            <person name="Goeker M."/>
        </authorList>
    </citation>
    <scope>NUCLEOTIDE SEQUENCE [LARGE SCALE GENOMIC DNA]</scope>
    <source>
        <strain evidence="2 3">DSM 43850</strain>
    </source>
</reference>
<dbReference type="InterPro" id="IPR000421">
    <property type="entry name" value="FA58C"/>
</dbReference>
<dbReference type="InterPro" id="IPR012334">
    <property type="entry name" value="Pectin_lyas_fold"/>
</dbReference>
<comment type="caution">
    <text evidence="2">The sequence shown here is derived from an EMBL/GenBank/DDBJ whole genome shotgun (WGS) entry which is preliminary data.</text>
</comment>
<dbReference type="Gene3D" id="2.160.20.10">
    <property type="entry name" value="Single-stranded right-handed beta-helix, Pectin lyase-like"/>
    <property type="match status" value="1"/>
</dbReference>
<dbReference type="InterPro" id="IPR011050">
    <property type="entry name" value="Pectin_lyase_fold/virulence"/>
</dbReference>
<dbReference type="InterPro" id="IPR008979">
    <property type="entry name" value="Galactose-bd-like_sf"/>
</dbReference>
<gene>
    <name evidence="2" type="ORF">BC739_009183</name>
</gene>
<organism evidence="2 3">
    <name type="scientific">Kutzneria viridogrisea</name>
    <dbReference type="NCBI Taxonomy" id="47990"/>
    <lineage>
        <taxon>Bacteria</taxon>
        <taxon>Bacillati</taxon>
        <taxon>Actinomycetota</taxon>
        <taxon>Actinomycetes</taxon>
        <taxon>Pseudonocardiales</taxon>
        <taxon>Pseudonocardiaceae</taxon>
        <taxon>Kutzneria</taxon>
    </lineage>
</organism>
<evidence type="ECO:0000259" key="1">
    <source>
        <dbReference type="PROSITE" id="PS50022"/>
    </source>
</evidence>
<dbReference type="InterPro" id="IPR006626">
    <property type="entry name" value="PbH1"/>
</dbReference>
<dbReference type="Gene3D" id="2.60.120.260">
    <property type="entry name" value="Galactose-binding domain-like"/>
    <property type="match status" value="2"/>
</dbReference>
<dbReference type="EMBL" id="JACJID010000010">
    <property type="protein sequence ID" value="MBA8931924.1"/>
    <property type="molecule type" value="Genomic_DNA"/>
</dbReference>
<dbReference type="Pfam" id="PF22815">
    <property type="entry name" value="CatAgl_D1"/>
    <property type="match status" value="1"/>
</dbReference>
<evidence type="ECO:0000313" key="2">
    <source>
        <dbReference type="EMBL" id="MBA8931924.1"/>
    </source>
</evidence>
<accession>A0ABR6BYD3</accession>
<evidence type="ECO:0000313" key="3">
    <source>
        <dbReference type="Proteomes" id="UP000517916"/>
    </source>
</evidence>
<dbReference type="SMART" id="SM00231">
    <property type="entry name" value="FA58C"/>
    <property type="match status" value="1"/>
</dbReference>
<dbReference type="SUPFAM" id="SSF49785">
    <property type="entry name" value="Galactose-binding domain-like"/>
    <property type="match status" value="1"/>
</dbReference>
<name>A0ABR6BYD3_9PSEU</name>
<dbReference type="SMART" id="SM00710">
    <property type="entry name" value="PbH1"/>
    <property type="match status" value="5"/>
</dbReference>
<dbReference type="InterPro" id="IPR033801">
    <property type="entry name" value="CBM6-CBM35-CBM36-like_1"/>
</dbReference>
<dbReference type="Pfam" id="PF22816">
    <property type="entry name" value="CatAgl_D2"/>
    <property type="match status" value="1"/>
</dbReference>
<dbReference type="Proteomes" id="UP000517916">
    <property type="component" value="Unassembled WGS sequence"/>
</dbReference>
<dbReference type="Pfam" id="PF00754">
    <property type="entry name" value="F5_F8_type_C"/>
    <property type="match status" value="1"/>
</dbReference>
<dbReference type="RefSeq" id="WP_182840553.1">
    <property type="nucleotide sequence ID" value="NZ_BAAABQ010000061.1"/>
</dbReference>
<dbReference type="CDD" id="cd14490">
    <property type="entry name" value="CBM6-CBM35-CBM36_like_1"/>
    <property type="match status" value="1"/>
</dbReference>
<feature type="domain" description="F5/8 type C" evidence="1">
    <location>
        <begin position="607"/>
        <end position="749"/>
    </location>
</feature>
<keyword evidence="3" id="KW-1185">Reference proteome</keyword>
<dbReference type="InterPro" id="IPR055149">
    <property type="entry name" value="Agl_cat_D2"/>
</dbReference>
<protein>
    <recommendedName>
        <fullName evidence="1">F5/8 type C domain-containing protein</fullName>
    </recommendedName>
</protein>
<sequence length="749" mass="77635">MSAHPTPLRAAALGIGAAALAGLAFTAIPQTIPTASAAIAGGRGATVPFTEYEAESAATNGSVIGMDRTAGTLASEASGRKAVTLSGNGKYVEFTLTAPANAVTVHYSVPDAAGGANYTSPLAVYVNGAKNQDLTLTNKYSWYYGSYPFTNDPGQGKQHHLYDDVRAMFGSTLAQGTRVRLQLDASSVPVTVDTADFESVAAPIGQPAGSLSVTSYGADPSGAADSGQAITNAVNSASAQGKVLYIPPGTYTVNQHIIVNNVTVQGAGQWYSVLHGLGVGVYGNYAPNPSGNVKLSDFAIMGETVERNDGDQVNAIGGALGGGSVVADIWMQHTKCGLWLDGPFDGLTVRDNRILDMTADGLNLHNGISHVTVTNNFLRNLGDDGLAMWSEQNADHDNTFSFNTVELPILANNIALYGGRDNSVTDNLLSDTQTQGGGLHVANRFNAVLLAGTTTLARNTLVRTGVLDPNWQFGVGALWFDAQNGALNGTVNVSDTDLIDSSYEAIQTVEGSTVSNLNFTNVRIDGTGTFALQLQTGGSATFAGVTAAHVGASNPIYSCLGSAFTINQGAGNSGWYTSTPYCGPWPAPNYTYPGDGGTTTTPPTTTTTEPNANLAAGKPVSASGSTQVYGPGNAVDSDAASYWESANNAFPQWIQVDLGSTRTVGRMVLRLPPSSAWGARTQTLSVSGSTDGSSFSTVLGSAGYRFDPATGNSVTIPVPATSQRYLRLTFTGNTGWPAGQLSDWQVYQS</sequence>
<dbReference type="PROSITE" id="PS50022">
    <property type="entry name" value="FA58C_3"/>
    <property type="match status" value="1"/>
</dbReference>
<dbReference type="SUPFAM" id="SSF51126">
    <property type="entry name" value="Pectin lyase-like"/>
    <property type="match status" value="1"/>
</dbReference>